<dbReference type="SMART" id="SM00382">
    <property type="entry name" value="AAA"/>
    <property type="match status" value="1"/>
</dbReference>
<keyword evidence="11" id="KW-1185">Reference proteome</keyword>
<evidence type="ECO:0000313" key="12">
    <source>
        <dbReference type="RefSeq" id="XP_031555901.1"/>
    </source>
</evidence>
<keyword evidence="5" id="KW-0238">DNA-binding</keyword>
<dbReference type="Gene3D" id="1.10.8.60">
    <property type="match status" value="1"/>
</dbReference>
<dbReference type="FunFam" id="3.40.50.300:FF:001083">
    <property type="entry name" value="Chromosome transmission fidelity factor 18"/>
    <property type="match status" value="1"/>
</dbReference>
<feature type="region of interest" description="Disordered" evidence="9">
    <location>
        <begin position="322"/>
        <end position="345"/>
    </location>
</feature>
<feature type="compositionally biased region" description="Basic and acidic residues" evidence="9">
    <location>
        <begin position="61"/>
        <end position="74"/>
    </location>
</feature>
<dbReference type="CDD" id="cd18140">
    <property type="entry name" value="HLD_clamp_RFC"/>
    <property type="match status" value="1"/>
</dbReference>
<dbReference type="InterPro" id="IPR003593">
    <property type="entry name" value="AAA+_ATPase"/>
</dbReference>
<dbReference type="InterPro" id="IPR003959">
    <property type="entry name" value="ATPase_AAA_core"/>
</dbReference>
<dbReference type="KEGG" id="aten:116292685"/>
<dbReference type="InterPro" id="IPR053016">
    <property type="entry name" value="CTF18-RFC_complex"/>
</dbReference>
<keyword evidence="6" id="KW-0539">Nucleus</keyword>
<evidence type="ECO:0000256" key="9">
    <source>
        <dbReference type="SAM" id="MobiDB-lite"/>
    </source>
</evidence>
<dbReference type="GO" id="GO:0005524">
    <property type="term" value="F:ATP binding"/>
    <property type="evidence" value="ECO:0007669"/>
    <property type="project" value="UniProtKB-KW"/>
</dbReference>
<dbReference type="RefSeq" id="XP_031555901.1">
    <property type="nucleotide sequence ID" value="XM_031700041.1"/>
</dbReference>
<keyword evidence="2" id="KW-0235">DNA replication</keyword>
<protein>
    <submittedName>
        <fullName evidence="12">Chromosome transmission fidelity protein 18 homolog</fullName>
    </submittedName>
</protein>
<evidence type="ECO:0000256" key="6">
    <source>
        <dbReference type="ARBA" id="ARBA00023242"/>
    </source>
</evidence>
<feature type="domain" description="AAA+ ATPase" evidence="10">
    <location>
        <begin position="366"/>
        <end position="509"/>
    </location>
</feature>
<evidence type="ECO:0000256" key="8">
    <source>
        <dbReference type="ARBA" id="ARBA00043975"/>
    </source>
</evidence>
<dbReference type="PANTHER" id="PTHR46765:SF1">
    <property type="entry name" value="P-LOOP CONTAINING NUCLEOSIDE TRIPHOSPHATE HYDROLASES SUPERFAMILY PROTEIN"/>
    <property type="match status" value="1"/>
</dbReference>
<gene>
    <name evidence="12" type="primary">LOC116292685</name>
</gene>
<evidence type="ECO:0000256" key="5">
    <source>
        <dbReference type="ARBA" id="ARBA00023125"/>
    </source>
</evidence>
<dbReference type="OrthoDB" id="2195431at2759"/>
<feature type="region of interest" description="Disordered" evidence="9">
    <location>
        <begin position="27"/>
        <end position="89"/>
    </location>
</feature>
<feature type="region of interest" description="Disordered" evidence="9">
    <location>
        <begin position="103"/>
        <end position="132"/>
    </location>
</feature>
<keyword evidence="4" id="KW-0067">ATP-binding</keyword>
<dbReference type="Pfam" id="PF00004">
    <property type="entry name" value="AAA"/>
    <property type="match status" value="1"/>
</dbReference>
<organism evidence="11 12">
    <name type="scientific">Actinia tenebrosa</name>
    <name type="common">Australian red waratah sea anemone</name>
    <dbReference type="NCBI Taxonomy" id="6105"/>
    <lineage>
        <taxon>Eukaryota</taxon>
        <taxon>Metazoa</taxon>
        <taxon>Cnidaria</taxon>
        <taxon>Anthozoa</taxon>
        <taxon>Hexacorallia</taxon>
        <taxon>Actiniaria</taxon>
        <taxon>Actiniidae</taxon>
        <taxon>Actinia</taxon>
    </lineage>
</organism>
<dbReference type="InParanoid" id="A0A6P8HJ73"/>
<evidence type="ECO:0000256" key="3">
    <source>
        <dbReference type="ARBA" id="ARBA00022741"/>
    </source>
</evidence>
<name>A0A6P8HJ73_ACTTE</name>
<keyword evidence="7" id="KW-0131">Cell cycle</keyword>
<comment type="similarity">
    <text evidence="8">Belongs to the activator 1 small subunits family. CTF18 subfamily.</text>
</comment>
<keyword evidence="3" id="KW-0547">Nucleotide-binding</keyword>
<dbReference type="GeneID" id="116292685"/>
<dbReference type="GO" id="GO:0005634">
    <property type="term" value="C:nucleus"/>
    <property type="evidence" value="ECO:0007669"/>
    <property type="project" value="UniProtKB-SubCell"/>
</dbReference>
<feature type="region of interest" description="Disordered" evidence="9">
    <location>
        <begin position="169"/>
        <end position="189"/>
    </location>
</feature>
<dbReference type="Proteomes" id="UP000515163">
    <property type="component" value="Unplaced"/>
</dbReference>
<evidence type="ECO:0000256" key="2">
    <source>
        <dbReference type="ARBA" id="ARBA00022705"/>
    </source>
</evidence>
<dbReference type="SUPFAM" id="SSF52540">
    <property type="entry name" value="P-loop containing nucleoside triphosphate hydrolases"/>
    <property type="match status" value="1"/>
</dbReference>
<reference evidence="12" key="1">
    <citation type="submission" date="2025-08" db="UniProtKB">
        <authorList>
            <consortium name="RefSeq"/>
        </authorList>
    </citation>
    <scope>IDENTIFICATION</scope>
    <source>
        <tissue evidence="12">Tentacle</tissue>
    </source>
</reference>
<proteinExistence type="inferred from homology"/>
<dbReference type="InterPro" id="IPR027417">
    <property type="entry name" value="P-loop_NTPase"/>
</dbReference>
<dbReference type="CDD" id="cd00009">
    <property type="entry name" value="AAA"/>
    <property type="match status" value="1"/>
</dbReference>
<feature type="compositionally biased region" description="Basic and acidic residues" evidence="9">
    <location>
        <begin position="322"/>
        <end position="338"/>
    </location>
</feature>
<evidence type="ECO:0000313" key="11">
    <source>
        <dbReference type="Proteomes" id="UP000515163"/>
    </source>
</evidence>
<dbReference type="PANTHER" id="PTHR46765">
    <property type="entry name" value="P-LOOP CONTAINING NUCLEOSIDE TRIPHOSPHATE HYDROLASES SUPERFAMILY PROTEIN"/>
    <property type="match status" value="1"/>
</dbReference>
<evidence type="ECO:0000256" key="4">
    <source>
        <dbReference type="ARBA" id="ARBA00022840"/>
    </source>
</evidence>
<dbReference type="FunCoup" id="A0A6P8HJ73">
    <property type="interactions" value="2049"/>
</dbReference>
<accession>A0A6P8HJ73</accession>
<feature type="region of interest" description="Disordered" evidence="9">
    <location>
        <begin position="195"/>
        <end position="214"/>
    </location>
</feature>
<dbReference type="GO" id="GO:0016887">
    <property type="term" value="F:ATP hydrolysis activity"/>
    <property type="evidence" value="ECO:0007669"/>
    <property type="project" value="InterPro"/>
</dbReference>
<comment type="subcellular location">
    <subcellularLocation>
        <location evidence="1">Nucleus</location>
    </subcellularLocation>
</comment>
<dbReference type="GO" id="GO:0006260">
    <property type="term" value="P:DNA replication"/>
    <property type="evidence" value="ECO:0007669"/>
    <property type="project" value="UniProtKB-KW"/>
</dbReference>
<evidence type="ECO:0000256" key="7">
    <source>
        <dbReference type="ARBA" id="ARBA00023306"/>
    </source>
</evidence>
<dbReference type="InterPro" id="IPR047854">
    <property type="entry name" value="RFC_lid"/>
</dbReference>
<dbReference type="GO" id="GO:0003677">
    <property type="term" value="F:DNA binding"/>
    <property type="evidence" value="ECO:0007669"/>
    <property type="project" value="UniProtKB-KW"/>
</dbReference>
<dbReference type="Gene3D" id="3.40.50.300">
    <property type="entry name" value="P-loop containing nucleotide triphosphate hydrolases"/>
    <property type="match status" value="1"/>
</dbReference>
<evidence type="ECO:0000256" key="1">
    <source>
        <dbReference type="ARBA" id="ARBA00004123"/>
    </source>
</evidence>
<sequence length="1347" mass="154027">MDECDLPYPEEDDFEDQYADELEVLNEIGGVDGPPSRKSLNFDGHSVKGLDLSSQETSMDSTKDSTTSKKRSSDDMYGNISDDDDNDYAAKTLPDLVMDVLSPLKKRKRQKSPESKDLEDLNGNTFPMEHNNLRKNISPFRSQTYLDKQSPITNSQAMRHLDYSRRTSVYTRPPMGKDTVTITRTDGQRLYLGLRDQSSEESPKKNKQFKSHQDSLQLLQMPFSTLRQQVDEERRRKMTEESDRIAASLRRALQGDSDADNMDTDEADIEQEVPELPQHSLWVEKYSPKLFTELLSDDAINRTLLKWLKLWDKVVFNKMKEHDKKQHAEQKKEKENMKGPKKFGSFNKGGIENEEWLEVDTNGYPVRKVALLCGPPGLGKTTLAHVIARHAGYNVVEMNASDDRTADVFKQKIETSTQMKSVLGKDERPNCLVIDEIDGAPTPAINVLLSFIKKKESDGSKSKKKNKSQPLSRPIICICNDQFVPSLRQLRQLALIAVFPKTIPGRLSVRLQEISKRECVKTDMTTLLALCDKADNDIRSCLNTLQFVHKRHGRLSLDYVQSADIGQKDLHKNLFAIMQEIFQLPKPKRKRFAGFTENMRRIDANGGLRDGPGFGGKSAFLGQSVSALSGRFHNILRSVSSCGQYEKLTQGLFENYLNIKFKDSGFNSIISGTEWLEFSDFIEQQVNSSQQYILRRYSPFLAVSFHLLYATPTSSKLSYPSTQYECHLKQVKTSNLITTMKSDASPRIRRFMDERIACTELFPPLLDVLTPNMRPVNMQLFSSREKQQLAELIDTMIAYNLTYHQERNYEGQYSYVLDPNVEEIVKFLTLPQHKQLTYATKQLIAREIELEKMRRAEKMTHARDENTGHGSIPTKKTAKDNKPVTVLKPDTSKVMIKAPVKVALDFFGQPLKPKTYSSSQEGNFLKYFCLIFSQFVHKRHGRLSLDYVQSADIGQKDLHKNLFAIMQEIFQLPKPKRKRFAGFTENMRRIDANGGLRDGPGFGGKSAFLGQSVSALSGRFHNILRSVSSCGQYEKLTQGLFENYLNIKFKDSGFNSIISGTEWLEFSDFIEQQVNSSQQYILRRYSPFLAVSFHLLYATPTSSKLSYPSTQYECHLKQVKTSNLITTMKSDASPRIRRFMDERIACTELFPPLLDVLTPNMRPVNMQLFSSREKQQLAELIDTMIAYNLTYHQERNYEGQYSYVLDPNVEEIVKFLTLPQHKQLTYATKQLIAREIELEKMRRAEKMTHARDENTGHGSIPTKKTAKDNKPVTVLKPDTSKVMIKAPVKVALDFFGQPLKPKTYSSSQEGSNPESNTREKPSQVIWFKFNEGYSNAVRKNVKIQDFL</sequence>
<evidence type="ECO:0000259" key="10">
    <source>
        <dbReference type="SMART" id="SM00382"/>
    </source>
</evidence>